<dbReference type="KEGG" id="vcn:VOLCADRAFT_105789"/>
<evidence type="ECO:0000313" key="2">
    <source>
        <dbReference type="Proteomes" id="UP000001058"/>
    </source>
</evidence>
<dbReference type="AlphaFoldDB" id="D8U330"/>
<dbReference type="Proteomes" id="UP000001058">
    <property type="component" value="Unassembled WGS sequence"/>
</dbReference>
<accession>D8U330</accession>
<dbReference type="EMBL" id="GL378354">
    <property type="protein sequence ID" value="EFJ46004.1"/>
    <property type="molecule type" value="Genomic_DNA"/>
</dbReference>
<organism evidence="2">
    <name type="scientific">Volvox carteri f. nagariensis</name>
    <dbReference type="NCBI Taxonomy" id="3068"/>
    <lineage>
        <taxon>Eukaryota</taxon>
        <taxon>Viridiplantae</taxon>
        <taxon>Chlorophyta</taxon>
        <taxon>core chlorophytes</taxon>
        <taxon>Chlorophyceae</taxon>
        <taxon>CS clade</taxon>
        <taxon>Chlamydomonadales</taxon>
        <taxon>Volvocaceae</taxon>
        <taxon>Volvox</taxon>
    </lineage>
</organism>
<dbReference type="RefSeq" id="XP_002953082.1">
    <property type="nucleotide sequence ID" value="XM_002953036.1"/>
</dbReference>
<proteinExistence type="predicted"/>
<evidence type="ECO:0000313" key="1">
    <source>
        <dbReference type="EMBL" id="EFJ46004.1"/>
    </source>
</evidence>
<dbReference type="InParanoid" id="D8U330"/>
<dbReference type="GeneID" id="9627800"/>
<sequence length="121" mass="13242">MYIFLRCDNFEECAVDVTTSHSPHNPPLPNFTSRRAFDEEFEMGTAAAIFIKSYLLAQQQNAPTSASPNVIMPRQGYEAPFTFHVAFEVPPPSSPAAGPPPPPPVVCAVSDLHDPMVRSRA</sequence>
<protein>
    <submittedName>
        <fullName evidence="1">Uncharacterized protein</fullName>
    </submittedName>
</protein>
<name>D8U330_VOLCA</name>
<gene>
    <name evidence="1" type="ORF">VOLCADRAFT_105789</name>
</gene>
<keyword evidence="2" id="KW-1185">Reference proteome</keyword>
<reference evidence="1 2" key="1">
    <citation type="journal article" date="2010" name="Science">
        <title>Genomic analysis of organismal complexity in the multicellular green alga Volvox carteri.</title>
        <authorList>
            <person name="Prochnik S.E."/>
            <person name="Umen J."/>
            <person name="Nedelcu A.M."/>
            <person name="Hallmann A."/>
            <person name="Miller S.M."/>
            <person name="Nishii I."/>
            <person name="Ferris P."/>
            <person name="Kuo A."/>
            <person name="Mitros T."/>
            <person name="Fritz-Laylin L.K."/>
            <person name="Hellsten U."/>
            <person name="Chapman J."/>
            <person name="Simakov O."/>
            <person name="Rensing S.A."/>
            <person name="Terry A."/>
            <person name="Pangilinan J."/>
            <person name="Kapitonov V."/>
            <person name="Jurka J."/>
            <person name="Salamov A."/>
            <person name="Shapiro H."/>
            <person name="Schmutz J."/>
            <person name="Grimwood J."/>
            <person name="Lindquist E."/>
            <person name="Lucas S."/>
            <person name="Grigoriev I.V."/>
            <person name="Schmitt R."/>
            <person name="Kirk D."/>
            <person name="Rokhsar D.S."/>
        </authorList>
    </citation>
    <scope>NUCLEOTIDE SEQUENCE [LARGE SCALE GENOMIC DNA]</scope>
    <source>
        <strain evidence="2">f. Nagariensis / Eve</strain>
    </source>
</reference>